<evidence type="ECO:0000313" key="2">
    <source>
        <dbReference type="Proteomes" id="UP000736335"/>
    </source>
</evidence>
<protein>
    <recommendedName>
        <fullName evidence="3">F-box domain-containing protein</fullName>
    </recommendedName>
</protein>
<accession>A0A9P6L4J3</accession>
<gene>
    <name evidence="1" type="ORF">BJ322DRAFT_1144058</name>
</gene>
<evidence type="ECO:0008006" key="3">
    <source>
        <dbReference type="Google" id="ProtNLM"/>
    </source>
</evidence>
<reference evidence="1" key="1">
    <citation type="journal article" date="2020" name="Nat. Commun.">
        <title>Large-scale genome sequencing of mycorrhizal fungi provides insights into the early evolution of symbiotic traits.</title>
        <authorList>
            <person name="Miyauchi S."/>
            <person name="Kiss E."/>
            <person name="Kuo A."/>
            <person name="Drula E."/>
            <person name="Kohler A."/>
            <person name="Sanchez-Garcia M."/>
            <person name="Morin E."/>
            <person name="Andreopoulos B."/>
            <person name="Barry K.W."/>
            <person name="Bonito G."/>
            <person name="Buee M."/>
            <person name="Carver A."/>
            <person name="Chen C."/>
            <person name="Cichocki N."/>
            <person name="Clum A."/>
            <person name="Culley D."/>
            <person name="Crous P.W."/>
            <person name="Fauchery L."/>
            <person name="Girlanda M."/>
            <person name="Hayes R.D."/>
            <person name="Keri Z."/>
            <person name="LaButti K."/>
            <person name="Lipzen A."/>
            <person name="Lombard V."/>
            <person name="Magnuson J."/>
            <person name="Maillard F."/>
            <person name="Murat C."/>
            <person name="Nolan M."/>
            <person name="Ohm R.A."/>
            <person name="Pangilinan J."/>
            <person name="Pereira M.F."/>
            <person name="Perotto S."/>
            <person name="Peter M."/>
            <person name="Pfister S."/>
            <person name="Riley R."/>
            <person name="Sitrit Y."/>
            <person name="Stielow J.B."/>
            <person name="Szollosi G."/>
            <person name="Zifcakova L."/>
            <person name="Stursova M."/>
            <person name="Spatafora J.W."/>
            <person name="Tedersoo L."/>
            <person name="Vaario L.M."/>
            <person name="Yamada A."/>
            <person name="Yan M."/>
            <person name="Wang P."/>
            <person name="Xu J."/>
            <person name="Bruns T."/>
            <person name="Baldrian P."/>
            <person name="Vilgalys R."/>
            <person name="Dunand C."/>
            <person name="Henrissat B."/>
            <person name="Grigoriev I.V."/>
            <person name="Hibbett D."/>
            <person name="Nagy L.G."/>
            <person name="Martin F.M."/>
        </authorList>
    </citation>
    <scope>NUCLEOTIDE SEQUENCE</scope>
    <source>
        <strain evidence="1">UH-Tt-Lm1</strain>
    </source>
</reference>
<dbReference type="Proteomes" id="UP000736335">
    <property type="component" value="Unassembled WGS sequence"/>
</dbReference>
<evidence type="ECO:0000313" key="1">
    <source>
        <dbReference type="EMBL" id="KAF9782371.1"/>
    </source>
</evidence>
<keyword evidence="2" id="KW-1185">Reference proteome</keyword>
<dbReference type="AlphaFoldDB" id="A0A9P6L4J3"/>
<comment type="caution">
    <text evidence="1">The sequence shown here is derived from an EMBL/GenBank/DDBJ whole genome shotgun (WGS) entry which is preliminary data.</text>
</comment>
<name>A0A9P6L4J3_9AGAM</name>
<reference evidence="1" key="2">
    <citation type="submission" date="2020-11" db="EMBL/GenBank/DDBJ databases">
        <authorList>
            <consortium name="DOE Joint Genome Institute"/>
            <person name="Kuo A."/>
            <person name="Miyauchi S."/>
            <person name="Kiss E."/>
            <person name="Drula E."/>
            <person name="Kohler A."/>
            <person name="Sanchez-Garcia M."/>
            <person name="Andreopoulos B."/>
            <person name="Barry K.W."/>
            <person name="Bonito G."/>
            <person name="Buee M."/>
            <person name="Carver A."/>
            <person name="Chen C."/>
            <person name="Cichocki N."/>
            <person name="Clum A."/>
            <person name="Culley D."/>
            <person name="Crous P.W."/>
            <person name="Fauchery L."/>
            <person name="Girlanda M."/>
            <person name="Hayes R."/>
            <person name="Keri Z."/>
            <person name="Labutti K."/>
            <person name="Lipzen A."/>
            <person name="Lombard V."/>
            <person name="Magnuson J."/>
            <person name="Maillard F."/>
            <person name="Morin E."/>
            <person name="Murat C."/>
            <person name="Nolan M."/>
            <person name="Ohm R."/>
            <person name="Pangilinan J."/>
            <person name="Pereira M."/>
            <person name="Perotto S."/>
            <person name="Peter M."/>
            <person name="Riley R."/>
            <person name="Sitrit Y."/>
            <person name="Stielow B."/>
            <person name="Szollosi G."/>
            <person name="Zifcakova L."/>
            <person name="Stursova M."/>
            <person name="Spatafora J.W."/>
            <person name="Tedersoo L."/>
            <person name="Vaario L.-M."/>
            <person name="Yamada A."/>
            <person name="Yan M."/>
            <person name="Wang P."/>
            <person name="Xu J."/>
            <person name="Bruns T."/>
            <person name="Baldrian P."/>
            <person name="Vilgalys R."/>
            <person name="Henrissat B."/>
            <person name="Grigoriev I.V."/>
            <person name="Hibbett D."/>
            <person name="Nagy L.G."/>
            <person name="Martin F.M."/>
        </authorList>
    </citation>
    <scope>NUCLEOTIDE SEQUENCE</scope>
    <source>
        <strain evidence="1">UH-Tt-Lm1</strain>
    </source>
</reference>
<sequence>MMSDPRLPPEILDYIVDFLHNKPQRLKMCCLVAKSWVPRTKKHLFKRIEISSLVDLETWWKVFPDPDSSPGHHVRSLIFPCVGPIFSGVAGGCNLVRPFTNVVRLGMWCDKGIFNALTSSQFFELVCSLPLLEDIDLGVWVIGSDYGHGPVFEPRASPPLAGTLSLSLAAEIGDVTRGLLALSNGIHFRKFVFAWSSEEDYQWAMALVERCSDTLEYVEIDRNVLEYSSEALIDLSNATKLREVAFWFRPDVNWITNTLKTILPEHRDLQKISIYFEPHHDIFADDPEDLKRVVGEWTYKQWMDLDGRLVQLWEAHAVCIKLVGARNKFKSVISLLPEAAKRGIVQLLIYAEVEFDSKTHRRLYS</sequence>
<proteinExistence type="predicted"/>
<dbReference type="OrthoDB" id="3302139at2759"/>
<organism evidence="1 2">
    <name type="scientific">Thelephora terrestris</name>
    <dbReference type="NCBI Taxonomy" id="56493"/>
    <lineage>
        <taxon>Eukaryota</taxon>
        <taxon>Fungi</taxon>
        <taxon>Dikarya</taxon>
        <taxon>Basidiomycota</taxon>
        <taxon>Agaricomycotina</taxon>
        <taxon>Agaricomycetes</taxon>
        <taxon>Thelephorales</taxon>
        <taxon>Thelephoraceae</taxon>
        <taxon>Thelephora</taxon>
    </lineage>
</organism>
<dbReference type="EMBL" id="WIUZ02000012">
    <property type="protein sequence ID" value="KAF9782371.1"/>
    <property type="molecule type" value="Genomic_DNA"/>
</dbReference>